<dbReference type="InterPro" id="IPR032508">
    <property type="entry name" value="FecR_C"/>
</dbReference>
<dbReference type="Pfam" id="PF04773">
    <property type="entry name" value="FecR"/>
    <property type="match status" value="1"/>
</dbReference>
<name>A0ABP8QYG7_9SPHI</name>
<evidence type="ECO:0000256" key="1">
    <source>
        <dbReference type="SAM" id="Phobius"/>
    </source>
</evidence>
<accession>A0ABP8QYG7</accession>
<dbReference type="Pfam" id="PF16344">
    <property type="entry name" value="FecR_C"/>
    <property type="match status" value="1"/>
</dbReference>
<proteinExistence type="predicted"/>
<evidence type="ECO:0000313" key="4">
    <source>
        <dbReference type="EMBL" id="GAA4513284.1"/>
    </source>
</evidence>
<feature type="domain" description="FecR protein" evidence="2">
    <location>
        <begin position="191"/>
        <end position="285"/>
    </location>
</feature>
<keyword evidence="1" id="KW-1133">Transmembrane helix</keyword>
<dbReference type="Gene3D" id="2.60.120.1440">
    <property type="match status" value="1"/>
</dbReference>
<evidence type="ECO:0000259" key="3">
    <source>
        <dbReference type="Pfam" id="PF16344"/>
    </source>
</evidence>
<organism evidence="4 5">
    <name type="scientific">Sphingobacterium thermophilum</name>
    <dbReference type="NCBI Taxonomy" id="768534"/>
    <lineage>
        <taxon>Bacteria</taxon>
        <taxon>Pseudomonadati</taxon>
        <taxon>Bacteroidota</taxon>
        <taxon>Sphingobacteriia</taxon>
        <taxon>Sphingobacteriales</taxon>
        <taxon>Sphingobacteriaceae</taxon>
        <taxon>Sphingobacterium</taxon>
    </lineage>
</organism>
<dbReference type="RefSeq" id="WP_345065231.1">
    <property type="nucleotide sequence ID" value="NZ_BAABGR010000006.1"/>
</dbReference>
<dbReference type="Proteomes" id="UP001500394">
    <property type="component" value="Unassembled WGS sequence"/>
</dbReference>
<feature type="domain" description="Protein FecR C-terminal" evidence="3">
    <location>
        <begin position="328"/>
        <end position="396"/>
    </location>
</feature>
<dbReference type="InterPro" id="IPR012373">
    <property type="entry name" value="Ferrdict_sens_TM"/>
</dbReference>
<keyword evidence="1" id="KW-0472">Membrane</keyword>
<dbReference type="InterPro" id="IPR006860">
    <property type="entry name" value="FecR"/>
</dbReference>
<sequence length="398" mass="45271">MQEDKDIHDALRRSELILKYIDKNISESEYRELMQWVNADPQHRELFDSLVRDSQKEDRKGAWRKRNKEKAWNNIVLRKEEKHPLRKTYVRFAAAAVAAIMLMGGIFYYVSQPQNEYTVGLQKPAEVSSDIMPGSNKAVLTLSDGRQVLLDSVGQGVLTADGGSEIIKSEDGNIVYARKENTVAATSYNSISIPRGGMYKVVLADGTKVWLSSETSLTYPVEFSHKERRVQLSGEAYFEVAKDVHKPFIVEAQGAEVKVLGTQFNVNAYSSHSFVKTTLVEGAVEFRYDREAVKLKPGQAALASEGQGISNVSYADVERDIDWKNGFFIFRDEELESIMTRISRWYDIEVQYEDEALKKQVFGGKFSKNSTLSELLKSMELTGTIKFKRQERRVTVMR</sequence>
<dbReference type="EMBL" id="BAABGR010000006">
    <property type="protein sequence ID" value="GAA4513284.1"/>
    <property type="molecule type" value="Genomic_DNA"/>
</dbReference>
<dbReference type="Gene3D" id="3.55.50.30">
    <property type="match status" value="1"/>
</dbReference>
<evidence type="ECO:0000259" key="2">
    <source>
        <dbReference type="Pfam" id="PF04773"/>
    </source>
</evidence>
<keyword evidence="5" id="KW-1185">Reference proteome</keyword>
<dbReference type="PANTHER" id="PTHR30273:SF2">
    <property type="entry name" value="PROTEIN FECR"/>
    <property type="match status" value="1"/>
</dbReference>
<keyword evidence="1" id="KW-0812">Transmembrane</keyword>
<evidence type="ECO:0000313" key="5">
    <source>
        <dbReference type="Proteomes" id="UP001500394"/>
    </source>
</evidence>
<dbReference type="PANTHER" id="PTHR30273">
    <property type="entry name" value="PERIPLASMIC SIGNAL SENSOR AND SIGMA FACTOR ACTIVATOR FECR-RELATED"/>
    <property type="match status" value="1"/>
</dbReference>
<protein>
    <submittedName>
        <fullName evidence="4">DUF4974 domain-containing protein</fullName>
    </submittedName>
</protein>
<comment type="caution">
    <text evidence="4">The sequence shown here is derived from an EMBL/GenBank/DDBJ whole genome shotgun (WGS) entry which is preliminary data.</text>
</comment>
<gene>
    <name evidence="4" type="ORF">GCM10023173_08740</name>
</gene>
<feature type="transmembrane region" description="Helical" evidence="1">
    <location>
        <begin position="88"/>
        <end position="110"/>
    </location>
</feature>
<reference evidence="5" key="1">
    <citation type="journal article" date="2019" name="Int. J. Syst. Evol. Microbiol.">
        <title>The Global Catalogue of Microorganisms (GCM) 10K type strain sequencing project: providing services to taxonomists for standard genome sequencing and annotation.</title>
        <authorList>
            <consortium name="The Broad Institute Genomics Platform"/>
            <consortium name="The Broad Institute Genome Sequencing Center for Infectious Disease"/>
            <person name="Wu L."/>
            <person name="Ma J."/>
        </authorList>
    </citation>
    <scope>NUCLEOTIDE SEQUENCE [LARGE SCALE GENOMIC DNA]</scope>
    <source>
        <strain evidence="5">JCM 17858</strain>
    </source>
</reference>